<dbReference type="CDD" id="cd02440">
    <property type="entry name" value="AdoMet_MTases"/>
    <property type="match status" value="1"/>
</dbReference>
<dbReference type="EMBL" id="JAOWKZ010000004">
    <property type="protein sequence ID" value="MCV2874093.1"/>
    <property type="molecule type" value="Genomic_DNA"/>
</dbReference>
<protein>
    <submittedName>
        <fullName evidence="4">Methyltransferase</fullName>
    </submittedName>
</protein>
<evidence type="ECO:0000313" key="4">
    <source>
        <dbReference type="EMBL" id="MCV2874093.1"/>
    </source>
</evidence>
<dbReference type="SUPFAM" id="SSF53335">
    <property type="entry name" value="S-adenosyl-L-methionine-dependent methyltransferases"/>
    <property type="match status" value="1"/>
</dbReference>
<comment type="caution">
    <text evidence="4">The sequence shown here is derived from an EMBL/GenBank/DDBJ whole genome shotgun (WGS) entry which is preliminary data.</text>
</comment>
<dbReference type="PANTHER" id="PTHR47739:SF1">
    <property type="entry name" value="TRNA1(VAL) (ADENINE(37)-N6)-METHYLTRANSFERASE"/>
    <property type="match status" value="1"/>
</dbReference>
<dbReference type="GO" id="GO:0008168">
    <property type="term" value="F:methyltransferase activity"/>
    <property type="evidence" value="ECO:0007669"/>
    <property type="project" value="UniProtKB-KW"/>
</dbReference>
<proteinExistence type="predicted"/>
<keyword evidence="1 4" id="KW-0808">Transferase</keyword>
<evidence type="ECO:0000313" key="5">
    <source>
        <dbReference type="Proteomes" id="UP001652564"/>
    </source>
</evidence>
<dbReference type="InterPro" id="IPR050210">
    <property type="entry name" value="tRNA_Adenine-N(6)_MTase"/>
</dbReference>
<dbReference type="InterPro" id="IPR029063">
    <property type="entry name" value="SAM-dependent_MTases_sf"/>
</dbReference>
<dbReference type="RefSeq" id="WP_263741344.1">
    <property type="nucleotide sequence ID" value="NZ_JAOWKZ010000004.1"/>
</dbReference>
<name>A0ABT2ZSG8_9RHOB</name>
<organism evidence="4 5">
    <name type="scientific">Albidovulum litorale</name>
    <dbReference type="NCBI Taxonomy" id="2984134"/>
    <lineage>
        <taxon>Bacteria</taxon>
        <taxon>Pseudomonadati</taxon>
        <taxon>Pseudomonadota</taxon>
        <taxon>Alphaproteobacteria</taxon>
        <taxon>Rhodobacterales</taxon>
        <taxon>Paracoccaceae</taxon>
        <taxon>Albidovulum</taxon>
    </lineage>
</organism>
<evidence type="ECO:0000256" key="1">
    <source>
        <dbReference type="ARBA" id="ARBA00022603"/>
    </source>
</evidence>
<dbReference type="Gene3D" id="3.40.50.150">
    <property type="entry name" value="Vaccinia Virus protein VP39"/>
    <property type="match status" value="1"/>
</dbReference>
<accession>A0ABT2ZSG8</accession>
<sequence>MFAEAELTCDGFLGGRLRIWQPVAGYRAAMDPVLMAAAVPARMGQSVLELGCGAGVASLCLGARVAGLDLTGLELQLGYAALARRNAEANGQSVTVFEGDLGAPPPGLRALSFDHVIANPPYFATRDGTPAADAGRERAQREATPIATWMDAATRRLRPGGHLTVIQAAERLPDLLRALDNRVGEISVLPVAPRIGRPAGRVILRARKGARGAFRLLPPFILHEGAEHQYDGDDLTLAARAILRDGAGLDLPR</sequence>
<dbReference type="GO" id="GO:0032259">
    <property type="term" value="P:methylation"/>
    <property type="evidence" value="ECO:0007669"/>
    <property type="project" value="UniProtKB-KW"/>
</dbReference>
<dbReference type="PANTHER" id="PTHR47739">
    <property type="entry name" value="TRNA1(VAL) (ADENINE(37)-N6)-METHYLTRANSFERASE"/>
    <property type="match status" value="1"/>
</dbReference>
<evidence type="ECO:0000259" key="3">
    <source>
        <dbReference type="Pfam" id="PF05175"/>
    </source>
</evidence>
<dbReference type="InterPro" id="IPR002052">
    <property type="entry name" value="DNA_methylase_N6_adenine_CS"/>
</dbReference>
<evidence type="ECO:0000256" key="2">
    <source>
        <dbReference type="ARBA" id="ARBA00022691"/>
    </source>
</evidence>
<reference evidence="4 5" key="1">
    <citation type="submission" date="2022-10" db="EMBL/GenBank/DDBJ databases">
        <title>Defluviimonas sp. nov., isolated from ocean surface sediments.</title>
        <authorList>
            <person name="He W."/>
            <person name="Wang L."/>
            <person name="Zhang D.-F."/>
        </authorList>
    </citation>
    <scope>NUCLEOTIDE SEQUENCE [LARGE SCALE GENOMIC DNA]</scope>
    <source>
        <strain evidence="4 5">WL0050</strain>
    </source>
</reference>
<feature type="domain" description="Methyltransferase small" evidence="3">
    <location>
        <begin position="34"/>
        <end position="173"/>
    </location>
</feature>
<keyword evidence="5" id="KW-1185">Reference proteome</keyword>
<dbReference type="Pfam" id="PF05175">
    <property type="entry name" value="MTS"/>
    <property type="match status" value="1"/>
</dbReference>
<dbReference type="Proteomes" id="UP001652564">
    <property type="component" value="Unassembled WGS sequence"/>
</dbReference>
<keyword evidence="2" id="KW-0949">S-adenosyl-L-methionine</keyword>
<dbReference type="InterPro" id="IPR007848">
    <property type="entry name" value="Small_mtfrase_dom"/>
</dbReference>
<gene>
    <name evidence="4" type="ORF">OEZ71_17485</name>
</gene>
<keyword evidence="1 4" id="KW-0489">Methyltransferase</keyword>
<dbReference type="PROSITE" id="PS00092">
    <property type="entry name" value="N6_MTASE"/>
    <property type="match status" value="1"/>
</dbReference>